<evidence type="ECO:0000256" key="1">
    <source>
        <dbReference type="ARBA" id="ARBA00022679"/>
    </source>
</evidence>
<sequence length="254" mass="27384">MNTVVLAGGKTSEEMRAATGVENRAMVALGGRMMLDFVVQALTSAKSVDRLYVVGNVPANSAYTLVPERTSLVENLMAGVTAAQADSSGEYILISTSDIPFITSAGVDDFVAQASARRADLCYPIIPMDSYRKRFPQIKRTTLKVREGEFTGGNMMVLRAEFVAKQQETIERAYAARKDVLRLARLLGGNLLIRVLLAQTVAPSQLTIPMLEAGVSRLVGGANVAAIVTEHPEIGTDVDRPEDIDMARKILALV</sequence>
<proteinExistence type="predicted"/>
<dbReference type="EMBL" id="AP025739">
    <property type="protein sequence ID" value="BDI31803.1"/>
    <property type="molecule type" value="Genomic_DNA"/>
</dbReference>
<dbReference type="AlphaFoldDB" id="A0A402D6U1"/>
<accession>A0A402D6U1</accession>
<dbReference type="InterPro" id="IPR029044">
    <property type="entry name" value="Nucleotide-diphossugar_trans"/>
</dbReference>
<protein>
    <submittedName>
        <fullName evidence="2">Uncharacterized protein</fullName>
    </submittedName>
</protein>
<evidence type="ECO:0000313" key="3">
    <source>
        <dbReference type="Proteomes" id="UP000287394"/>
    </source>
</evidence>
<dbReference type="Gene3D" id="3.90.550.10">
    <property type="entry name" value="Spore Coat Polysaccharide Biosynthesis Protein SpsA, Chain A"/>
    <property type="match status" value="1"/>
</dbReference>
<dbReference type="Proteomes" id="UP000287394">
    <property type="component" value="Chromosome"/>
</dbReference>
<keyword evidence="1" id="KW-0808">Transferase</keyword>
<dbReference type="OrthoDB" id="159246at2"/>
<organism evidence="2 3">
    <name type="scientific">Capsulimonas corticalis</name>
    <dbReference type="NCBI Taxonomy" id="2219043"/>
    <lineage>
        <taxon>Bacteria</taxon>
        <taxon>Bacillati</taxon>
        <taxon>Armatimonadota</taxon>
        <taxon>Armatimonadia</taxon>
        <taxon>Capsulimonadales</taxon>
        <taxon>Capsulimonadaceae</taxon>
        <taxon>Capsulimonas</taxon>
    </lineage>
</organism>
<dbReference type="Pfam" id="PF12804">
    <property type="entry name" value="NTP_transf_3"/>
    <property type="match status" value="1"/>
</dbReference>
<keyword evidence="3" id="KW-1185">Reference proteome</keyword>
<evidence type="ECO:0000313" key="2">
    <source>
        <dbReference type="EMBL" id="BDI31803.1"/>
    </source>
</evidence>
<reference evidence="2 3" key="1">
    <citation type="journal article" date="2019" name="Int. J. Syst. Evol. Microbiol.">
        <title>Capsulimonas corticalis gen. nov., sp. nov., an aerobic capsulated bacterium, of a novel bacterial order, Capsulimonadales ord. nov., of the class Armatimonadia of the phylum Armatimonadetes.</title>
        <authorList>
            <person name="Li J."/>
            <person name="Kudo C."/>
            <person name="Tonouchi A."/>
        </authorList>
    </citation>
    <scope>NUCLEOTIDE SEQUENCE [LARGE SCALE GENOMIC DNA]</scope>
    <source>
        <strain evidence="2 3">AX-7</strain>
    </source>
</reference>
<dbReference type="SUPFAM" id="SSF53448">
    <property type="entry name" value="Nucleotide-diphospho-sugar transferases"/>
    <property type="match status" value="1"/>
</dbReference>
<gene>
    <name evidence="2" type="ORF">CCAX7_38540</name>
</gene>
<dbReference type="PANTHER" id="PTHR19136:SF81">
    <property type="entry name" value="MOLYBDENUM COFACTOR GUANYLYLTRANSFERASE"/>
    <property type="match status" value="1"/>
</dbReference>
<dbReference type="PANTHER" id="PTHR19136">
    <property type="entry name" value="MOLYBDENUM COFACTOR GUANYLYLTRANSFERASE"/>
    <property type="match status" value="1"/>
</dbReference>
<dbReference type="KEGG" id="ccot:CCAX7_38540"/>
<dbReference type="InterPro" id="IPR025877">
    <property type="entry name" value="MobA-like_NTP_Trfase"/>
</dbReference>
<name>A0A402D6U1_9BACT</name>
<dbReference type="GO" id="GO:0016779">
    <property type="term" value="F:nucleotidyltransferase activity"/>
    <property type="evidence" value="ECO:0007669"/>
    <property type="project" value="UniProtKB-ARBA"/>
</dbReference>